<name>A0A8X6VM23_TRICX</name>
<accession>A0A8X6VM23</accession>
<evidence type="ECO:0000313" key="1">
    <source>
        <dbReference type="EMBL" id="GFY13043.1"/>
    </source>
</evidence>
<dbReference type="PANTHER" id="PTHR33223:SF6">
    <property type="entry name" value="CCHC-TYPE DOMAIN-CONTAINING PROTEIN"/>
    <property type="match status" value="1"/>
</dbReference>
<sequence>MYDGGESLGIRRFLEKINDVANLGKWSNDEKVTILKLKLTGIAEEFFLSDPTHSQLTEYNDIARILIGRFEKAVPLSTRLQLFSSCIQGPSESVQEFAARINKLGTQIFQSGNSAQNTAVRNANDQLLQSRFISGLRNDIRRFVLSRDPLNLDESINAALIEEQNMKLNQIASEERSGLSSAQTENPVLSALADRLEEINLRVGRLQEASAVTARKSGGNYFNRRENVFKCAFIVEFKDIDRRNVERDRGTNALPVTSPPGETPPASILFQVTPGQEGDMYISGNLLSATITQPPGIR</sequence>
<evidence type="ECO:0008006" key="3">
    <source>
        <dbReference type="Google" id="ProtNLM"/>
    </source>
</evidence>
<evidence type="ECO:0000313" key="2">
    <source>
        <dbReference type="Proteomes" id="UP000887159"/>
    </source>
</evidence>
<protein>
    <recommendedName>
        <fullName evidence="3">Retrotransposon gag domain-containing protein</fullName>
    </recommendedName>
</protein>
<proteinExistence type="predicted"/>
<keyword evidence="2" id="KW-1185">Reference proteome</keyword>
<dbReference type="Proteomes" id="UP000887159">
    <property type="component" value="Unassembled WGS sequence"/>
</dbReference>
<comment type="caution">
    <text evidence="1">The sequence shown here is derived from an EMBL/GenBank/DDBJ whole genome shotgun (WGS) entry which is preliminary data.</text>
</comment>
<dbReference type="AlphaFoldDB" id="A0A8X6VM23"/>
<reference evidence="1" key="1">
    <citation type="submission" date="2020-08" db="EMBL/GenBank/DDBJ databases">
        <title>Multicomponent nature underlies the extraordinary mechanical properties of spider dragline silk.</title>
        <authorList>
            <person name="Kono N."/>
            <person name="Nakamura H."/>
            <person name="Mori M."/>
            <person name="Yoshida Y."/>
            <person name="Ohtoshi R."/>
            <person name="Malay A.D."/>
            <person name="Moran D.A.P."/>
            <person name="Tomita M."/>
            <person name="Numata K."/>
            <person name="Arakawa K."/>
        </authorList>
    </citation>
    <scope>NUCLEOTIDE SEQUENCE</scope>
</reference>
<dbReference type="PANTHER" id="PTHR33223">
    <property type="entry name" value="CCHC-TYPE DOMAIN-CONTAINING PROTEIN"/>
    <property type="match status" value="1"/>
</dbReference>
<organism evidence="1 2">
    <name type="scientific">Trichonephila clavipes</name>
    <name type="common">Golden silk orbweaver</name>
    <name type="synonym">Nephila clavipes</name>
    <dbReference type="NCBI Taxonomy" id="2585209"/>
    <lineage>
        <taxon>Eukaryota</taxon>
        <taxon>Metazoa</taxon>
        <taxon>Ecdysozoa</taxon>
        <taxon>Arthropoda</taxon>
        <taxon>Chelicerata</taxon>
        <taxon>Arachnida</taxon>
        <taxon>Araneae</taxon>
        <taxon>Araneomorphae</taxon>
        <taxon>Entelegynae</taxon>
        <taxon>Araneoidea</taxon>
        <taxon>Nephilidae</taxon>
        <taxon>Trichonephila</taxon>
    </lineage>
</organism>
<gene>
    <name evidence="1" type="ORF">TNCV_666061</name>
</gene>
<dbReference type="EMBL" id="BMAU01021319">
    <property type="protein sequence ID" value="GFY13043.1"/>
    <property type="molecule type" value="Genomic_DNA"/>
</dbReference>